<protein>
    <submittedName>
        <fullName evidence="2">Uncharacterized protein</fullName>
    </submittedName>
</protein>
<evidence type="ECO:0000256" key="1">
    <source>
        <dbReference type="SAM" id="MobiDB-lite"/>
    </source>
</evidence>
<proteinExistence type="predicted"/>
<reference evidence="2" key="1">
    <citation type="submission" date="2021-03" db="EMBL/GenBank/DDBJ databases">
        <title>Draft genome sequence of rust myrtle Austropuccinia psidii MF-1, a brazilian biotype.</title>
        <authorList>
            <person name="Quecine M.C."/>
            <person name="Pachon D.M.R."/>
            <person name="Bonatelli M.L."/>
            <person name="Correr F.H."/>
            <person name="Franceschini L.M."/>
            <person name="Leite T.F."/>
            <person name="Margarido G.R.A."/>
            <person name="Almeida C.A."/>
            <person name="Ferrarezi J.A."/>
            <person name="Labate C.A."/>
        </authorList>
    </citation>
    <scope>NUCLEOTIDE SEQUENCE</scope>
    <source>
        <strain evidence="2">MF-1</strain>
    </source>
</reference>
<sequence>MLANKNTRNAHLLSNPSDHVARGSPSQDAHARTPLWSMMMKVFPSGNGPRDPKQANGKDSGQLALSTIQWSLHSSTGAK</sequence>
<dbReference type="Proteomes" id="UP000765509">
    <property type="component" value="Unassembled WGS sequence"/>
</dbReference>
<gene>
    <name evidence="2" type="ORF">O181_035938</name>
</gene>
<feature type="compositionally biased region" description="Polar residues" evidence="1">
    <location>
        <begin position="1"/>
        <end position="17"/>
    </location>
</feature>
<accession>A0A9Q3H8Q6</accession>
<evidence type="ECO:0000313" key="2">
    <source>
        <dbReference type="EMBL" id="MBW0496223.1"/>
    </source>
</evidence>
<dbReference type="AlphaFoldDB" id="A0A9Q3H8Q6"/>
<comment type="caution">
    <text evidence="2">The sequence shown here is derived from an EMBL/GenBank/DDBJ whole genome shotgun (WGS) entry which is preliminary data.</text>
</comment>
<name>A0A9Q3H8Q6_9BASI</name>
<feature type="region of interest" description="Disordered" evidence="1">
    <location>
        <begin position="1"/>
        <end position="79"/>
    </location>
</feature>
<evidence type="ECO:0000313" key="3">
    <source>
        <dbReference type="Proteomes" id="UP000765509"/>
    </source>
</evidence>
<organism evidence="2 3">
    <name type="scientific">Austropuccinia psidii MF-1</name>
    <dbReference type="NCBI Taxonomy" id="1389203"/>
    <lineage>
        <taxon>Eukaryota</taxon>
        <taxon>Fungi</taxon>
        <taxon>Dikarya</taxon>
        <taxon>Basidiomycota</taxon>
        <taxon>Pucciniomycotina</taxon>
        <taxon>Pucciniomycetes</taxon>
        <taxon>Pucciniales</taxon>
        <taxon>Sphaerophragmiaceae</taxon>
        <taxon>Austropuccinia</taxon>
    </lineage>
</organism>
<dbReference type="EMBL" id="AVOT02013504">
    <property type="protein sequence ID" value="MBW0496223.1"/>
    <property type="molecule type" value="Genomic_DNA"/>
</dbReference>
<keyword evidence="3" id="KW-1185">Reference proteome</keyword>
<feature type="compositionally biased region" description="Polar residues" evidence="1">
    <location>
        <begin position="57"/>
        <end position="79"/>
    </location>
</feature>